<organism evidence="2 3">
    <name type="scientific">Pseudorhodobacter antarcticus</name>
    <dbReference type="NCBI Taxonomy" id="1077947"/>
    <lineage>
        <taxon>Bacteria</taxon>
        <taxon>Pseudomonadati</taxon>
        <taxon>Pseudomonadota</taxon>
        <taxon>Alphaproteobacteria</taxon>
        <taxon>Rhodobacterales</taxon>
        <taxon>Paracoccaceae</taxon>
        <taxon>Pseudorhodobacter</taxon>
    </lineage>
</organism>
<dbReference type="Pfam" id="PF04012">
    <property type="entry name" value="PspA_IM30"/>
    <property type="match status" value="1"/>
</dbReference>
<name>A0A1H8CLQ8_9RHOB</name>
<comment type="similarity">
    <text evidence="1">Belongs to the PspA/Vipp/IM30 family.</text>
</comment>
<reference evidence="2 3" key="1">
    <citation type="submission" date="2016-10" db="EMBL/GenBank/DDBJ databases">
        <authorList>
            <person name="de Groot N.N."/>
        </authorList>
    </citation>
    <scope>NUCLEOTIDE SEQUENCE [LARGE SCALE GENOMIC DNA]</scope>
    <source>
        <strain evidence="2 3">CGMCC 1.10836</strain>
    </source>
</reference>
<protein>
    <submittedName>
        <fullName evidence="2">Phage shock protein A (PspA) family protein</fullName>
    </submittedName>
</protein>
<dbReference type="EMBL" id="FOCO01000005">
    <property type="protein sequence ID" value="SEM95852.1"/>
    <property type="molecule type" value="Genomic_DNA"/>
</dbReference>
<evidence type="ECO:0000313" key="2">
    <source>
        <dbReference type="EMBL" id="SEM95852.1"/>
    </source>
</evidence>
<gene>
    <name evidence="2" type="ORF">SAMN05216227_100554</name>
</gene>
<dbReference type="InterPro" id="IPR007157">
    <property type="entry name" value="PspA_VIPP1"/>
</dbReference>
<sequence length="224" mass="24677">MFGTLRTLILGANARAEDTLRDTYAIELIDQKIREADEGLRAAKGTLASLIQRQRAEERMLATLDQRITDMTRRATDALATGRDDLAVPAADALAQMENERVLRSETVLRLETKTVRLRQSVEAGHHRIIDLKQGATTARAIRREQSLIKKLPNGDASAIEEAEALIARVTNADDPFERSDILRGINRELSHDGLADRMADAGFGPATRITAADVLARLQSKTV</sequence>
<proteinExistence type="inferred from homology"/>
<keyword evidence="3" id="KW-1185">Reference proteome</keyword>
<dbReference type="Proteomes" id="UP000183002">
    <property type="component" value="Unassembled WGS sequence"/>
</dbReference>
<dbReference type="AlphaFoldDB" id="A0A1H8CLQ8"/>
<accession>A0A1H8CLQ8</accession>
<dbReference type="RefSeq" id="WP_050519490.1">
    <property type="nucleotide sequence ID" value="NZ_FOCO01000005.1"/>
</dbReference>
<dbReference type="OrthoDB" id="7999550at2"/>
<dbReference type="STRING" id="1077947.SAMN05216227_100554"/>
<evidence type="ECO:0000256" key="1">
    <source>
        <dbReference type="ARBA" id="ARBA00043985"/>
    </source>
</evidence>
<evidence type="ECO:0000313" key="3">
    <source>
        <dbReference type="Proteomes" id="UP000183002"/>
    </source>
</evidence>